<evidence type="ECO:0000256" key="2">
    <source>
        <dbReference type="SAM" id="SignalP"/>
    </source>
</evidence>
<feature type="chain" id="PRO_5032593610" evidence="2">
    <location>
        <begin position="25"/>
        <end position="188"/>
    </location>
</feature>
<protein>
    <submittedName>
        <fullName evidence="4">BON domain-containing protein</fullName>
    </submittedName>
</protein>
<reference evidence="4 5" key="1">
    <citation type="submission" date="2020-12" db="EMBL/GenBank/DDBJ databases">
        <authorList>
            <person name="Shan Y."/>
        </authorList>
    </citation>
    <scope>NUCLEOTIDE SEQUENCE [LARGE SCALE GENOMIC DNA]</scope>
    <source>
        <strain evidence="5">csc3.9</strain>
    </source>
</reference>
<feature type="domain" description="BON" evidence="3">
    <location>
        <begin position="44"/>
        <end position="113"/>
    </location>
</feature>
<keyword evidence="1 2" id="KW-0732">Signal</keyword>
<keyword evidence="5" id="KW-1185">Reference proteome</keyword>
<dbReference type="PROSITE" id="PS51257">
    <property type="entry name" value="PROKAR_LIPOPROTEIN"/>
    <property type="match status" value="1"/>
</dbReference>
<dbReference type="PROSITE" id="PS50914">
    <property type="entry name" value="BON"/>
    <property type="match status" value="2"/>
</dbReference>
<feature type="domain" description="BON" evidence="3">
    <location>
        <begin position="122"/>
        <end position="188"/>
    </location>
</feature>
<evidence type="ECO:0000259" key="3">
    <source>
        <dbReference type="PROSITE" id="PS50914"/>
    </source>
</evidence>
<dbReference type="Gene3D" id="3.30.1340.30">
    <property type="match status" value="1"/>
</dbReference>
<dbReference type="RefSeq" id="WP_198570545.1">
    <property type="nucleotide sequence ID" value="NZ_CP066167.1"/>
</dbReference>
<proteinExistence type="predicted"/>
<evidence type="ECO:0000256" key="1">
    <source>
        <dbReference type="ARBA" id="ARBA00022729"/>
    </source>
</evidence>
<dbReference type="PANTHER" id="PTHR34606">
    <property type="entry name" value="BON DOMAIN-CONTAINING PROTEIN"/>
    <property type="match status" value="1"/>
</dbReference>
<sequence>MILRPLYALLILFAVSGCTQIIGATTDKPLEDDPGSRSLGSYIDDEIIETKVVVNIRKTYPELEGAHLAATSHNGIVLLTGQVPRTELKNAAAEVAAKVKKVRKVHNELSVGQDADMLARSNDSWLSTKVKSRLALESQLDAAKIKVVTEKGVVYLMGLTSKAQSDLAAKIASETKGVQKVVRVFEYY</sequence>
<feature type="signal peptide" evidence="2">
    <location>
        <begin position="1"/>
        <end position="24"/>
    </location>
</feature>
<organism evidence="4 5">
    <name type="scientific">Spongiibacter nanhainus</name>
    <dbReference type="NCBI Taxonomy" id="2794344"/>
    <lineage>
        <taxon>Bacteria</taxon>
        <taxon>Pseudomonadati</taxon>
        <taxon>Pseudomonadota</taxon>
        <taxon>Gammaproteobacteria</taxon>
        <taxon>Cellvibrionales</taxon>
        <taxon>Spongiibacteraceae</taxon>
        <taxon>Spongiibacter</taxon>
    </lineage>
</organism>
<accession>A0A7T4R276</accession>
<dbReference type="KEGG" id="snan:I6N98_04165"/>
<dbReference type="Pfam" id="PF04972">
    <property type="entry name" value="BON"/>
    <property type="match status" value="2"/>
</dbReference>
<evidence type="ECO:0000313" key="5">
    <source>
        <dbReference type="Proteomes" id="UP000596063"/>
    </source>
</evidence>
<gene>
    <name evidence="4" type="ORF">I6N98_04165</name>
</gene>
<dbReference type="InterPro" id="IPR014004">
    <property type="entry name" value="Transpt-assoc_nodulatn_dom_bac"/>
</dbReference>
<dbReference type="SMART" id="SM00749">
    <property type="entry name" value="BON"/>
    <property type="match status" value="2"/>
</dbReference>
<dbReference type="PANTHER" id="PTHR34606:SF4">
    <property type="entry name" value="OUTER MEMBRANE LIPOPROTEIN DOLP"/>
    <property type="match status" value="1"/>
</dbReference>
<name>A0A7T4R276_9GAMM</name>
<dbReference type="Proteomes" id="UP000596063">
    <property type="component" value="Chromosome"/>
</dbReference>
<evidence type="ECO:0000313" key="4">
    <source>
        <dbReference type="EMBL" id="QQD19060.1"/>
    </source>
</evidence>
<dbReference type="AlphaFoldDB" id="A0A7T4R276"/>
<dbReference type="InterPro" id="IPR051686">
    <property type="entry name" value="Lipoprotein_DolP"/>
</dbReference>
<dbReference type="InterPro" id="IPR007055">
    <property type="entry name" value="BON_dom"/>
</dbReference>
<dbReference type="EMBL" id="CP066167">
    <property type="protein sequence ID" value="QQD19060.1"/>
    <property type="molecule type" value="Genomic_DNA"/>
</dbReference>